<reference evidence="3 4" key="1">
    <citation type="submission" date="2015-05" db="EMBL/GenBank/DDBJ databases">
        <authorList>
            <person name="Tang B."/>
            <person name="Yu Y."/>
        </authorList>
    </citation>
    <scope>NUCLEOTIDE SEQUENCE [LARGE SCALE GENOMIC DNA]</scope>
    <source>
        <strain evidence="3 4">DSM 7029</strain>
    </source>
</reference>
<gene>
    <name evidence="3" type="ORF">AAW51_3390</name>
</gene>
<dbReference type="SUPFAM" id="SSF53720">
    <property type="entry name" value="ALDH-like"/>
    <property type="match status" value="1"/>
</dbReference>
<evidence type="ECO:0000256" key="1">
    <source>
        <dbReference type="ARBA" id="ARBA00023002"/>
    </source>
</evidence>
<dbReference type="OrthoDB" id="229416at2"/>
<dbReference type="KEGG" id="pbh:AAW51_3390"/>
<dbReference type="InterPro" id="IPR016162">
    <property type="entry name" value="Ald_DH_N"/>
</dbReference>
<evidence type="ECO:0000259" key="2">
    <source>
        <dbReference type="Pfam" id="PF00171"/>
    </source>
</evidence>
<keyword evidence="4" id="KW-1185">Reference proteome</keyword>
<dbReference type="PATRIC" id="fig|413882.6.peg.3539"/>
<feature type="domain" description="Aldehyde dehydrogenase" evidence="2">
    <location>
        <begin position="49"/>
        <end position="368"/>
    </location>
</feature>
<dbReference type="InterPro" id="IPR015590">
    <property type="entry name" value="Aldehyde_DH_dom"/>
</dbReference>
<dbReference type="InterPro" id="IPR016163">
    <property type="entry name" value="Ald_DH_C"/>
</dbReference>
<dbReference type="Gene3D" id="3.40.309.10">
    <property type="entry name" value="Aldehyde Dehydrogenase, Chain A, domain 2"/>
    <property type="match status" value="1"/>
</dbReference>
<dbReference type="Pfam" id="PF00171">
    <property type="entry name" value="Aldedh"/>
    <property type="match status" value="1"/>
</dbReference>
<dbReference type="RefSeq" id="WP_047195538.1">
    <property type="nucleotide sequence ID" value="NZ_CP011371.1"/>
</dbReference>
<sequence>MPGHHQVDALGHAGPYRAVHREAVPDVTGACAAELSIVPRLFVQRSLAALRRGVSLPAEARGKALSRAAELFATGNFGGLSAEAYQHCVSRVSGLPLPVVRAAASIIADTARQAQTSAYAALPRGAVTSWSDRATREGAAVWTRRGEVFAVNAAGNHPGVHALWLEALALGYRLAVRPSRKEPFTPYRLVAALHEAGFGTDQIVLLPTDHSVADDIVNQADLALAYGGDDVVAKYANNTRVLTQGPGRSKILLAGADWQDHLDMIVDSVSNEGGTACVNATAVLVHGDPAPVAQAIAERLRALPSLPPEDERARLPVQPVAAARALEQFLLRHAEGTTAWLGKDGVVEELGDGSAALRPAVFQVGRADAPQTGIELGFPCVWVAPWSPSDGIAPLRHSLVVTVVGGDDTLIDSLVQEPTIRNVYVGNHPTYWMRPGVPHDAYLGEFLMKTKAVLSS</sequence>
<accession>A0A0G3BRS5</accession>
<dbReference type="GO" id="GO:0016620">
    <property type="term" value="F:oxidoreductase activity, acting on the aldehyde or oxo group of donors, NAD or NADP as acceptor"/>
    <property type="evidence" value="ECO:0007669"/>
    <property type="project" value="InterPro"/>
</dbReference>
<evidence type="ECO:0000313" key="4">
    <source>
        <dbReference type="Proteomes" id="UP000035352"/>
    </source>
</evidence>
<dbReference type="STRING" id="413882.AAW51_3390"/>
<dbReference type="Proteomes" id="UP000035352">
    <property type="component" value="Chromosome"/>
</dbReference>
<evidence type="ECO:0000313" key="3">
    <source>
        <dbReference type="EMBL" id="AKJ30081.1"/>
    </source>
</evidence>
<dbReference type="AlphaFoldDB" id="A0A0G3BRS5"/>
<proteinExistence type="predicted"/>
<name>A0A0G3BRS5_9BURK</name>
<keyword evidence="1" id="KW-0560">Oxidoreductase</keyword>
<organism evidence="3 4">
    <name type="scientific">Caldimonas brevitalea</name>
    <dbReference type="NCBI Taxonomy" id="413882"/>
    <lineage>
        <taxon>Bacteria</taxon>
        <taxon>Pseudomonadati</taxon>
        <taxon>Pseudomonadota</taxon>
        <taxon>Betaproteobacteria</taxon>
        <taxon>Burkholderiales</taxon>
        <taxon>Sphaerotilaceae</taxon>
        <taxon>Caldimonas</taxon>
    </lineage>
</organism>
<dbReference type="EMBL" id="CP011371">
    <property type="protein sequence ID" value="AKJ30081.1"/>
    <property type="molecule type" value="Genomic_DNA"/>
</dbReference>
<protein>
    <submittedName>
        <fullName evidence="3">Aldehyde dehydrogenase</fullName>
    </submittedName>
</protein>
<dbReference type="Gene3D" id="3.40.605.10">
    <property type="entry name" value="Aldehyde Dehydrogenase, Chain A, domain 1"/>
    <property type="match status" value="1"/>
</dbReference>
<dbReference type="InterPro" id="IPR016161">
    <property type="entry name" value="Ald_DH/histidinol_DH"/>
</dbReference>